<proteinExistence type="predicted"/>
<evidence type="ECO:0000256" key="1">
    <source>
        <dbReference type="SAM" id="SignalP"/>
    </source>
</evidence>
<dbReference type="AlphaFoldDB" id="A0A7S2SJB9"/>
<keyword evidence="1" id="KW-0732">Signal</keyword>
<gene>
    <name evidence="2" type="ORF">QSP1433_LOCUS14712</name>
</gene>
<organism evidence="2">
    <name type="scientific">Mucochytrium quahogii</name>
    <dbReference type="NCBI Taxonomy" id="96639"/>
    <lineage>
        <taxon>Eukaryota</taxon>
        <taxon>Sar</taxon>
        <taxon>Stramenopiles</taxon>
        <taxon>Bigyra</taxon>
        <taxon>Labyrinthulomycetes</taxon>
        <taxon>Thraustochytrida</taxon>
        <taxon>Thraustochytriidae</taxon>
        <taxon>Mucochytrium</taxon>
    </lineage>
</organism>
<evidence type="ECO:0008006" key="3">
    <source>
        <dbReference type="Google" id="ProtNLM"/>
    </source>
</evidence>
<dbReference type="EMBL" id="HBHK01023269">
    <property type="protein sequence ID" value="CAD9701796.1"/>
    <property type="molecule type" value="Transcribed_RNA"/>
</dbReference>
<protein>
    <recommendedName>
        <fullName evidence="3">Secreted protein</fullName>
    </recommendedName>
</protein>
<evidence type="ECO:0000313" key="2">
    <source>
        <dbReference type="EMBL" id="CAD9701796.1"/>
    </source>
</evidence>
<name>A0A7S2SJB9_9STRA</name>
<accession>A0A7S2SJB9</accession>
<reference evidence="2" key="1">
    <citation type="submission" date="2021-01" db="EMBL/GenBank/DDBJ databases">
        <authorList>
            <person name="Corre E."/>
            <person name="Pelletier E."/>
            <person name="Niang G."/>
            <person name="Scheremetjew M."/>
            <person name="Finn R."/>
            <person name="Kale V."/>
            <person name="Holt S."/>
            <person name="Cochrane G."/>
            <person name="Meng A."/>
            <person name="Brown T."/>
            <person name="Cohen L."/>
        </authorList>
    </citation>
    <scope>NUCLEOTIDE SEQUENCE</scope>
    <source>
        <strain evidence="2">NY070348D</strain>
    </source>
</reference>
<feature type="signal peptide" evidence="1">
    <location>
        <begin position="1"/>
        <end position="21"/>
    </location>
</feature>
<sequence>MMIGGKVFAAVLAGFVGAATGNEYGCAVLVNYKEGARCTGEPVKKTTFPTMVKPGSPCIHWEKYWIKNQYCDLSDPADPKFRQEVYLGENCTGTLSNQTYDTKSCLYNFKLASCSTLSCSE</sequence>
<feature type="chain" id="PRO_5031344214" description="Secreted protein" evidence="1">
    <location>
        <begin position="22"/>
        <end position="121"/>
    </location>
</feature>